<accession>A0A974A1Q8</accession>
<dbReference type="AlphaFoldDB" id="A0A974A1Q8"/>
<protein>
    <submittedName>
        <fullName evidence="2">Uncharacterized protein</fullName>
    </submittedName>
</protein>
<evidence type="ECO:0000313" key="2">
    <source>
        <dbReference type="EMBL" id="NVI45345.1"/>
    </source>
</evidence>
<evidence type="ECO:0000256" key="1">
    <source>
        <dbReference type="SAM" id="MobiDB-lite"/>
    </source>
</evidence>
<dbReference type="RefSeq" id="WP_166204726.1">
    <property type="nucleotide sequence ID" value="NZ_CP088285.1"/>
</dbReference>
<reference evidence="2" key="1">
    <citation type="submission" date="2020-06" db="EMBL/GenBank/DDBJ databases">
        <title>Whole Genome Sequence of Bradyrhizobium sp. Strain 1S1.</title>
        <authorList>
            <person name="Bromfield E.S.P."/>
            <person name="Cloutier S."/>
        </authorList>
    </citation>
    <scope>NUCLEOTIDE SEQUENCE [LARGE SCALE GENOMIC DNA]</scope>
    <source>
        <strain evidence="2">1S1</strain>
    </source>
</reference>
<organism evidence="2">
    <name type="scientific">Bradyrhizobium septentrionale</name>
    <dbReference type="NCBI Taxonomy" id="1404411"/>
    <lineage>
        <taxon>Bacteria</taxon>
        <taxon>Pseudomonadati</taxon>
        <taxon>Pseudomonadota</taxon>
        <taxon>Alphaproteobacteria</taxon>
        <taxon>Hyphomicrobiales</taxon>
        <taxon>Nitrobacteraceae</taxon>
        <taxon>Bradyrhizobium</taxon>
    </lineage>
</organism>
<proteinExistence type="predicted"/>
<comment type="caution">
    <text evidence="2">The sequence shown here is derived from an EMBL/GenBank/DDBJ whole genome shotgun (WGS) entry which is preliminary data.</text>
</comment>
<feature type="region of interest" description="Disordered" evidence="1">
    <location>
        <begin position="39"/>
        <end position="58"/>
    </location>
</feature>
<sequence>MTKEPPDRTACLFEESAAGQDPAAEAMVLNASDRPYRENAAAAGNDDGRGVDHGRGYKAAPPCRQEKLASGQTVQITGFHDAGTSR</sequence>
<dbReference type="EMBL" id="JAAOLE020000001">
    <property type="protein sequence ID" value="NVI45345.1"/>
    <property type="molecule type" value="Genomic_DNA"/>
</dbReference>
<feature type="compositionally biased region" description="Basic and acidic residues" evidence="1">
    <location>
        <begin position="46"/>
        <end position="55"/>
    </location>
</feature>
<name>A0A974A1Q8_9BRAD</name>
<gene>
    <name evidence="2" type="ORF">HAP48_020730</name>
</gene>